<evidence type="ECO:0000313" key="2">
    <source>
        <dbReference type="EMBL" id="GAW93924.1"/>
    </source>
</evidence>
<dbReference type="RefSeq" id="WP_143288764.1">
    <property type="nucleotide sequence ID" value="NZ_BDGJ01000192.1"/>
</dbReference>
<proteinExistence type="predicted"/>
<organism evidence="2 3">
    <name type="scientific">Calderihabitans maritimus</name>
    <dbReference type="NCBI Taxonomy" id="1246530"/>
    <lineage>
        <taxon>Bacteria</taxon>
        <taxon>Bacillati</taxon>
        <taxon>Bacillota</taxon>
        <taxon>Clostridia</taxon>
        <taxon>Neomoorellales</taxon>
        <taxon>Calderihabitantaceae</taxon>
        <taxon>Calderihabitans</taxon>
    </lineage>
</organism>
<dbReference type="GO" id="GO:0003964">
    <property type="term" value="F:RNA-directed DNA polymerase activity"/>
    <property type="evidence" value="ECO:0007669"/>
    <property type="project" value="UniProtKB-KW"/>
</dbReference>
<keyword evidence="3" id="KW-1185">Reference proteome</keyword>
<sequence>EGQRQQKTPKGACPREEVVKPRGTPTVTTYEEQEYGSMEPVSWGIRFGCEACHNPRFFPA</sequence>
<evidence type="ECO:0000313" key="3">
    <source>
        <dbReference type="Proteomes" id="UP000197032"/>
    </source>
</evidence>
<evidence type="ECO:0000256" key="1">
    <source>
        <dbReference type="SAM" id="MobiDB-lite"/>
    </source>
</evidence>
<protein>
    <submittedName>
        <fullName evidence="2">RNA-directed DNA polymerase</fullName>
    </submittedName>
</protein>
<comment type="caution">
    <text evidence="2">The sequence shown here is derived from an EMBL/GenBank/DDBJ whole genome shotgun (WGS) entry which is preliminary data.</text>
</comment>
<reference evidence="3" key="1">
    <citation type="journal article" date="2017" name="Appl. Environ. Microbiol.">
        <title>Genomic analysis of Calderihabitans maritimus KKC1, a thermophilic hydrogenogenic carboxydotrophic bacterium isolated from marine sediment.</title>
        <authorList>
            <person name="Omae K."/>
            <person name="Yoneda Y."/>
            <person name="Fukuyama Y."/>
            <person name="Yoshida T."/>
            <person name="Sako Y."/>
        </authorList>
    </citation>
    <scope>NUCLEOTIDE SEQUENCE [LARGE SCALE GENOMIC DNA]</scope>
    <source>
        <strain evidence="3">KKC1</strain>
    </source>
</reference>
<dbReference type="AlphaFoldDB" id="A0A1Z5HWN7"/>
<name>A0A1Z5HWN7_9FIRM</name>
<keyword evidence="2" id="KW-0695">RNA-directed DNA polymerase</keyword>
<dbReference type="EMBL" id="BDGJ01000192">
    <property type="protein sequence ID" value="GAW93924.1"/>
    <property type="molecule type" value="Genomic_DNA"/>
</dbReference>
<keyword evidence="2" id="KW-0548">Nucleotidyltransferase</keyword>
<keyword evidence="2" id="KW-0808">Transferase</keyword>
<feature type="region of interest" description="Disordered" evidence="1">
    <location>
        <begin position="1"/>
        <end position="24"/>
    </location>
</feature>
<gene>
    <name evidence="2" type="ORF">KKC1_30450</name>
</gene>
<accession>A0A1Z5HWN7</accession>
<feature type="non-terminal residue" evidence="2">
    <location>
        <position position="1"/>
    </location>
</feature>
<dbReference type="Proteomes" id="UP000197032">
    <property type="component" value="Unassembled WGS sequence"/>
</dbReference>